<reference evidence="4 5" key="1">
    <citation type="submission" date="2009-11" db="EMBL/GenBank/DDBJ databases">
        <title>Annotation of Allomyces macrogynus ATCC 38327.</title>
        <authorList>
            <consortium name="The Broad Institute Genome Sequencing Platform"/>
            <person name="Russ C."/>
            <person name="Cuomo C."/>
            <person name="Burger G."/>
            <person name="Gray M.W."/>
            <person name="Holland P.W.H."/>
            <person name="King N."/>
            <person name="Lang F.B.F."/>
            <person name="Roger A.J."/>
            <person name="Ruiz-Trillo I."/>
            <person name="Young S.K."/>
            <person name="Zeng Q."/>
            <person name="Gargeya S."/>
            <person name="Fitzgerald M."/>
            <person name="Haas B."/>
            <person name="Abouelleil A."/>
            <person name="Alvarado L."/>
            <person name="Arachchi H.M."/>
            <person name="Berlin A."/>
            <person name="Chapman S.B."/>
            <person name="Gearin G."/>
            <person name="Goldberg J."/>
            <person name="Griggs A."/>
            <person name="Gujja S."/>
            <person name="Hansen M."/>
            <person name="Heiman D."/>
            <person name="Howarth C."/>
            <person name="Larimer J."/>
            <person name="Lui A."/>
            <person name="MacDonald P.J.P."/>
            <person name="McCowen C."/>
            <person name="Montmayeur A."/>
            <person name="Murphy C."/>
            <person name="Neiman D."/>
            <person name="Pearson M."/>
            <person name="Priest M."/>
            <person name="Roberts A."/>
            <person name="Saif S."/>
            <person name="Shea T."/>
            <person name="Sisk P."/>
            <person name="Stolte C."/>
            <person name="Sykes S."/>
            <person name="Wortman J."/>
            <person name="Nusbaum C."/>
            <person name="Birren B."/>
        </authorList>
    </citation>
    <scope>NUCLEOTIDE SEQUENCE [LARGE SCALE GENOMIC DNA]</scope>
    <source>
        <strain evidence="4 5">ATCC 38327</strain>
    </source>
</reference>
<dbReference type="InterPro" id="IPR002509">
    <property type="entry name" value="NODB_dom"/>
</dbReference>
<dbReference type="STRING" id="578462.A0A0L0SX81"/>
<name>A0A0L0SX81_ALLM3</name>
<dbReference type="eggNOG" id="ENOG502QRIP">
    <property type="taxonomic scope" value="Eukaryota"/>
</dbReference>
<feature type="domain" description="NodB homology" evidence="3">
    <location>
        <begin position="123"/>
        <end position="325"/>
    </location>
</feature>
<dbReference type="InterPro" id="IPR011330">
    <property type="entry name" value="Glyco_hydro/deAcase_b/a-brl"/>
</dbReference>
<sequence>MSIMLGKPLRHLDRAWRVVWRTKRSTLLAVCVLIAALLTLSVQAATTFAPLDKWCFVPAGCVLPPRDLVAKTERLQTAMFGKDAGTCGDGICNVLAGETCHSCAADCGACTLSQPLTKCKNPNHFALTFDDGPSPLTENLVKILNAAGVKATFFVIGNTAAKHPELWKAIKFAHDSGHDIGAHMYSHRSLGPTGRLDVNPSVNKAMTVEEVRTELVMTDLVVQNIIGRRPRFLRPPYLEWQPLSMQAMDTYGYIPINVNVDSNDWQRHGLMDQPESVVTNVVKAFETARKLDQSWISLQHDTFAHSIDAVPAIIQYLKAQNVELVPMRTCLGLDPYRAPMANPFLHDRFTKVPIYEAGALEMARNSGETIETDDFEGQSLKSSAPMLHFFRVLDKWCYVPPTCVAPPAEYVQQTMALEDAMFGRVGNDCGDGICNVVAGETCGICPTDCGACTLARPITKCKHPNHFALTFDDGPSTLTESLVHTLNAAGVQATFFIVGNTAAAHPERWRAIQLAYESGHDIGAHTYSHRSMGPLGRIDVNPNITWPMTIDEMRAELVMTDVLLEAVLGVRPRFVRLPYLEWSAQAIQGLDTYGYFPININVDSNDWRLQGPEATPEAVLDQFVEAFERAKPAASWISLQHDTQPHSVAAVPAIIDFLNAQNVELVPMHTCLGLDPYRAPGANPFLNDRIGNEERSAVLTIRVAVL</sequence>
<dbReference type="Proteomes" id="UP000054350">
    <property type="component" value="Unassembled WGS sequence"/>
</dbReference>
<dbReference type="GO" id="GO:0004099">
    <property type="term" value="F:chitin deacetylase activity"/>
    <property type="evidence" value="ECO:0007669"/>
    <property type="project" value="UniProtKB-ARBA"/>
</dbReference>
<evidence type="ECO:0000259" key="3">
    <source>
        <dbReference type="PROSITE" id="PS51677"/>
    </source>
</evidence>
<dbReference type="CDD" id="cd10917">
    <property type="entry name" value="CE4_NodB_like_6s_7s"/>
    <property type="match status" value="1"/>
</dbReference>
<dbReference type="Gene3D" id="3.20.20.370">
    <property type="entry name" value="Glycoside hydrolase/deacetylase"/>
    <property type="match status" value="2"/>
</dbReference>
<dbReference type="EMBL" id="GG745351">
    <property type="protein sequence ID" value="KNE67000.1"/>
    <property type="molecule type" value="Genomic_DNA"/>
</dbReference>
<keyword evidence="2" id="KW-0378">Hydrolase</keyword>
<evidence type="ECO:0000313" key="5">
    <source>
        <dbReference type="Proteomes" id="UP000054350"/>
    </source>
</evidence>
<protein>
    <recommendedName>
        <fullName evidence="3">NodB homology domain-containing protein</fullName>
    </recommendedName>
</protein>
<dbReference type="GO" id="GO:0016020">
    <property type="term" value="C:membrane"/>
    <property type="evidence" value="ECO:0007669"/>
    <property type="project" value="TreeGrafter"/>
</dbReference>
<keyword evidence="1" id="KW-0479">Metal-binding</keyword>
<dbReference type="AlphaFoldDB" id="A0A0L0SX81"/>
<accession>A0A0L0SX81</accession>
<organism evidence="4 5">
    <name type="scientific">Allomyces macrogynus (strain ATCC 38327)</name>
    <name type="common">Allomyces javanicus var. macrogynus</name>
    <dbReference type="NCBI Taxonomy" id="578462"/>
    <lineage>
        <taxon>Eukaryota</taxon>
        <taxon>Fungi</taxon>
        <taxon>Fungi incertae sedis</taxon>
        <taxon>Blastocladiomycota</taxon>
        <taxon>Blastocladiomycetes</taxon>
        <taxon>Blastocladiales</taxon>
        <taxon>Blastocladiaceae</taxon>
        <taxon>Allomyces</taxon>
    </lineage>
</organism>
<dbReference type="OrthoDB" id="2125469at2759"/>
<gene>
    <name evidence="4" type="ORF">AMAG_19563</name>
</gene>
<dbReference type="VEuPathDB" id="FungiDB:AMAG_19563"/>
<evidence type="ECO:0000256" key="2">
    <source>
        <dbReference type="ARBA" id="ARBA00022801"/>
    </source>
</evidence>
<dbReference type="InterPro" id="IPR050248">
    <property type="entry name" value="Polysacc_deacetylase_ArnD"/>
</dbReference>
<dbReference type="PANTHER" id="PTHR10587:SF133">
    <property type="entry name" value="CHITIN DEACETYLASE 1-RELATED"/>
    <property type="match status" value="1"/>
</dbReference>
<dbReference type="GO" id="GO:0009272">
    <property type="term" value="P:fungal-type cell wall biogenesis"/>
    <property type="evidence" value="ECO:0007669"/>
    <property type="project" value="UniProtKB-ARBA"/>
</dbReference>
<dbReference type="SUPFAM" id="SSF88713">
    <property type="entry name" value="Glycoside hydrolase/deacetylase"/>
    <property type="match status" value="2"/>
</dbReference>
<dbReference type="GO" id="GO:0046872">
    <property type="term" value="F:metal ion binding"/>
    <property type="evidence" value="ECO:0007669"/>
    <property type="project" value="UniProtKB-KW"/>
</dbReference>
<keyword evidence="5" id="KW-1185">Reference proteome</keyword>
<dbReference type="GO" id="GO:0005975">
    <property type="term" value="P:carbohydrate metabolic process"/>
    <property type="evidence" value="ECO:0007669"/>
    <property type="project" value="InterPro"/>
</dbReference>
<dbReference type="PROSITE" id="PS51677">
    <property type="entry name" value="NODB"/>
    <property type="match status" value="2"/>
</dbReference>
<evidence type="ECO:0000313" key="4">
    <source>
        <dbReference type="EMBL" id="KNE67000.1"/>
    </source>
</evidence>
<proteinExistence type="predicted"/>
<reference evidence="5" key="2">
    <citation type="submission" date="2009-11" db="EMBL/GenBank/DDBJ databases">
        <title>The Genome Sequence of Allomyces macrogynus strain ATCC 38327.</title>
        <authorList>
            <consortium name="The Broad Institute Genome Sequencing Platform"/>
            <person name="Russ C."/>
            <person name="Cuomo C."/>
            <person name="Shea T."/>
            <person name="Young S.K."/>
            <person name="Zeng Q."/>
            <person name="Koehrsen M."/>
            <person name="Haas B."/>
            <person name="Borodovsky M."/>
            <person name="Guigo R."/>
            <person name="Alvarado L."/>
            <person name="Berlin A."/>
            <person name="Borenstein D."/>
            <person name="Chen Z."/>
            <person name="Engels R."/>
            <person name="Freedman E."/>
            <person name="Gellesch M."/>
            <person name="Goldberg J."/>
            <person name="Griggs A."/>
            <person name="Gujja S."/>
            <person name="Heiman D."/>
            <person name="Hepburn T."/>
            <person name="Howarth C."/>
            <person name="Jen D."/>
            <person name="Larson L."/>
            <person name="Lewis B."/>
            <person name="Mehta T."/>
            <person name="Park D."/>
            <person name="Pearson M."/>
            <person name="Roberts A."/>
            <person name="Saif S."/>
            <person name="Shenoy N."/>
            <person name="Sisk P."/>
            <person name="Stolte C."/>
            <person name="Sykes S."/>
            <person name="Walk T."/>
            <person name="White J."/>
            <person name="Yandava C."/>
            <person name="Burger G."/>
            <person name="Gray M.W."/>
            <person name="Holland P.W.H."/>
            <person name="King N."/>
            <person name="Lang F.B.F."/>
            <person name="Roger A.J."/>
            <person name="Ruiz-Trillo I."/>
            <person name="Lander E."/>
            <person name="Nusbaum C."/>
        </authorList>
    </citation>
    <scope>NUCLEOTIDE SEQUENCE [LARGE SCALE GENOMIC DNA]</scope>
    <source>
        <strain evidence="5">ATCC 38327</strain>
    </source>
</reference>
<dbReference type="Pfam" id="PF01522">
    <property type="entry name" value="Polysacc_deac_1"/>
    <property type="match status" value="2"/>
</dbReference>
<feature type="domain" description="NodB homology" evidence="3">
    <location>
        <begin position="465"/>
        <end position="666"/>
    </location>
</feature>
<dbReference type="PANTHER" id="PTHR10587">
    <property type="entry name" value="GLYCOSYL TRANSFERASE-RELATED"/>
    <property type="match status" value="1"/>
</dbReference>
<evidence type="ECO:0000256" key="1">
    <source>
        <dbReference type="ARBA" id="ARBA00022723"/>
    </source>
</evidence>